<name>A0A1S8NHB8_CLOSA</name>
<gene>
    <name evidence="1" type="ORF">CLOSAC_01550</name>
</gene>
<dbReference type="AlphaFoldDB" id="A0A1S8NHB8"/>
<organism evidence="1 2">
    <name type="scientific">Clostridium saccharobutylicum</name>
    <dbReference type="NCBI Taxonomy" id="169679"/>
    <lineage>
        <taxon>Bacteria</taxon>
        <taxon>Bacillati</taxon>
        <taxon>Bacillota</taxon>
        <taxon>Clostridia</taxon>
        <taxon>Eubacteriales</taxon>
        <taxon>Clostridiaceae</taxon>
        <taxon>Clostridium</taxon>
    </lineage>
</organism>
<dbReference type="EMBL" id="LZYZ01000001">
    <property type="protein sequence ID" value="OOM15884.1"/>
    <property type="molecule type" value="Genomic_DNA"/>
</dbReference>
<dbReference type="SUPFAM" id="SSF160631">
    <property type="entry name" value="SMI1/KNR4-like"/>
    <property type="match status" value="1"/>
</dbReference>
<protein>
    <recommendedName>
        <fullName evidence="3">SMI1 / KNR4 family protein</fullName>
    </recommendedName>
</protein>
<accession>A0A1S8NHB8</accession>
<dbReference type="InterPro" id="IPR037883">
    <property type="entry name" value="Knr4/Smi1-like_sf"/>
</dbReference>
<evidence type="ECO:0000313" key="2">
    <source>
        <dbReference type="Proteomes" id="UP000191154"/>
    </source>
</evidence>
<sequence>MNTELLQKKLDVNGFKYPEAFLKAIELNLLDFDLWYIMDEDRVLNRIKGLRERYPNRKLIPFARRDDNDDIACFEVGKGEKVQIIHDFASLGYEQQKEYEDFWQWLENAIHEMIRYNKQD</sequence>
<dbReference type="RefSeq" id="WP_077863663.1">
    <property type="nucleotide sequence ID" value="NZ_LZYZ01000001.1"/>
</dbReference>
<comment type="caution">
    <text evidence="1">The sequence shown here is derived from an EMBL/GenBank/DDBJ whole genome shotgun (WGS) entry which is preliminary data.</text>
</comment>
<evidence type="ECO:0000313" key="1">
    <source>
        <dbReference type="EMBL" id="OOM15884.1"/>
    </source>
</evidence>
<reference evidence="1 2" key="1">
    <citation type="submission" date="2016-05" db="EMBL/GenBank/DDBJ databases">
        <title>Microbial solvent formation.</title>
        <authorList>
            <person name="Poehlein A."/>
            <person name="Montoya Solano J.D."/>
            <person name="Flitsch S."/>
            <person name="Krabben P."/>
            <person name="Duerre P."/>
            <person name="Daniel R."/>
        </authorList>
    </citation>
    <scope>NUCLEOTIDE SEQUENCE [LARGE SCALE GENOMIC DNA]</scope>
    <source>
        <strain evidence="1 2">L1-8</strain>
    </source>
</reference>
<evidence type="ECO:0008006" key="3">
    <source>
        <dbReference type="Google" id="ProtNLM"/>
    </source>
</evidence>
<dbReference type="Proteomes" id="UP000191154">
    <property type="component" value="Unassembled WGS sequence"/>
</dbReference>
<proteinExistence type="predicted"/>